<comment type="caution">
    <text evidence="2">The sequence shown here is derived from an EMBL/GenBank/DDBJ whole genome shotgun (WGS) entry which is preliminary data.</text>
</comment>
<reference evidence="2 3" key="1">
    <citation type="submission" date="2017-10" db="EMBL/GenBank/DDBJ databases">
        <title>Draft genome of two endophytic bacteria isolated from 'guarana' Paullinia cupana (Mart.) Ducke.</title>
        <authorList>
            <person name="Siqueira K.A."/>
            <person name="Liotti R.G."/>
            <person name="Mendes T.A."/>
            <person name="Soares M.A."/>
        </authorList>
    </citation>
    <scope>NUCLEOTIDE SEQUENCE [LARGE SCALE GENOMIC DNA]</scope>
    <source>
        <strain evidence="2 3">342</strain>
    </source>
</reference>
<dbReference type="Proteomes" id="UP000239181">
    <property type="component" value="Unassembled WGS sequence"/>
</dbReference>
<keyword evidence="3" id="KW-1185">Reference proteome</keyword>
<dbReference type="AlphaFoldDB" id="A0A2S9ICN2"/>
<gene>
    <name evidence="2" type="ORF">CQW29_11085</name>
</gene>
<accession>A0A2S9ICN2</accession>
<dbReference type="RefSeq" id="WP_105592796.1">
    <property type="nucleotide sequence ID" value="NZ_PDET01000006.1"/>
</dbReference>
<evidence type="ECO:0000313" key="2">
    <source>
        <dbReference type="EMBL" id="PRD15542.1"/>
    </source>
</evidence>
<evidence type="ECO:0000256" key="1">
    <source>
        <dbReference type="SAM" id="MobiDB-lite"/>
    </source>
</evidence>
<proteinExistence type="predicted"/>
<sequence length="88" mass="9308">MHHKKYVSHRDKERLKGKASAAAAGQSAALRGEAAGQETPAGRWRQAESGQGRPVFAGPTGQMLTPKASCRARREDRPAAAAEAEPST</sequence>
<name>A0A2S9ICN2_9GAMM</name>
<evidence type="ECO:0000313" key="3">
    <source>
        <dbReference type="Proteomes" id="UP000239181"/>
    </source>
</evidence>
<feature type="compositionally biased region" description="Low complexity" evidence="1">
    <location>
        <begin position="79"/>
        <end position="88"/>
    </location>
</feature>
<feature type="compositionally biased region" description="Low complexity" evidence="1">
    <location>
        <begin position="18"/>
        <end position="35"/>
    </location>
</feature>
<organism evidence="2 3">
    <name type="scientific">Pantoea coffeiphila</name>
    <dbReference type="NCBI Taxonomy" id="1465635"/>
    <lineage>
        <taxon>Bacteria</taxon>
        <taxon>Pseudomonadati</taxon>
        <taxon>Pseudomonadota</taxon>
        <taxon>Gammaproteobacteria</taxon>
        <taxon>Enterobacterales</taxon>
        <taxon>Erwiniaceae</taxon>
        <taxon>Pantoea</taxon>
    </lineage>
</organism>
<dbReference type="EMBL" id="PDET01000006">
    <property type="protein sequence ID" value="PRD15542.1"/>
    <property type="molecule type" value="Genomic_DNA"/>
</dbReference>
<protein>
    <submittedName>
        <fullName evidence="2">Uncharacterized protein</fullName>
    </submittedName>
</protein>
<feature type="region of interest" description="Disordered" evidence="1">
    <location>
        <begin position="1"/>
        <end position="88"/>
    </location>
</feature>